<comment type="function">
    <text evidence="8">The phosphoenolpyruvate-dependent sugar phosphotransferase system (sugar PTS), a major carbohydrate active transport system, catalyzes the phosphorylation of incoming sugar substrates concomitantly with their translocation across the cell membrane. The enzyme II UlaABC PTS system is involved in ascorbate transport.</text>
</comment>
<dbReference type="PANTHER" id="PTHR36203:SF1">
    <property type="entry name" value="ASCORBATE-SPECIFIC PTS SYSTEM EIIA COMPONENT"/>
    <property type="match status" value="1"/>
</dbReference>
<evidence type="ECO:0000256" key="1">
    <source>
        <dbReference type="ARBA" id="ARBA00004496"/>
    </source>
</evidence>
<proteinExistence type="predicted"/>
<dbReference type="Proteomes" id="UP000322783">
    <property type="component" value="Unassembled WGS sequence"/>
</dbReference>
<keyword evidence="14" id="KW-1185">Reference proteome</keyword>
<dbReference type="AlphaFoldDB" id="A0A5D6WPU5"/>
<dbReference type="GO" id="GO:0005737">
    <property type="term" value="C:cytoplasm"/>
    <property type="evidence" value="ECO:0007669"/>
    <property type="project" value="UniProtKB-SubCell"/>
</dbReference>
<dbReference type="GO" id="GO:0009401">
    <property type="term" value="P:phosphoenolpyruvate-dependent sugar phosphotransferase system"/>
    <property type="evidence" value="ECO:0007669"/>
    <property type="project" value="UniProtKB-KW"/>
</dbReference>
<dbReference type="InterPro" id="IPR016152">
    <property type="entry name" value="PTrfase/Anion_transptr"/>
</dbReference>
<evidence type="ECO:0000259" key="12">
    <source>
        <dbReference type="PROSITE" id="PS51094"/>
    </source>
</evidence>
<dbReference type="SUPFAM" id="SSF55804">
    <property type="entry name" value="Phoshotransferase/anion transport protein"/>
    <property type="match status" value="1"/>
</dbReference>
<evidence type="ECO:0000256" key="6">
    <source>
        <dbReference type="ARBA" id="ARBA00022683"/>
    </source>
</evidence>
<evidence type="ECO:0000256" key="5">
    <source>
        <dbReference type="ARBA" id="ARBA00022679"/>
    </source>
</evidence>
<protein>
    <recommendedName>
        <fullName evidence="9">Ascorbate-specific PTS system EIIA component</fullName>
    </recommendedName>
    <alternativeName>
        <fullName evidence="10">Ascorbate-specific phosphotransferase enzyme IIA component</fullName>
    </alternativeName>
</protein>
<evidence type="ECO:0000256" key="7">
    <source>
        <dbReference type="ARBA" id="ARBA00022777"/>
    </source>
</evidence>
<gene>
    <name evidence="13" type="ORF">FZ041_06190</name>
</gene>
<evidence type="ECO:0000256" key="9">
    <source>
        <dbReference type="ARBA" id="ARBA00041175"/>
    </source>
</evidence>
<evidence type="ECO:0000256" key="10">
    <source>
        <dbReference type="ARBA" id="ARBA00042072"/>
    </source>
</evidence>
<accession>A0A5D6WPU5</accession>
<comment type="subcellular location">
    <subcellularLocation>
        <location evidence="1">Cytoplasm</location>
    </subcellularLocation>
</comment>
<dbReference type="Pfam" id="PF00359">
    <property type="entry name" value="PTS_EIIA_2"/>
    <property type="match status" value="1"/>
</dbReference>
<dbReference type="PROSITE" id="PS51094">
    <property type="entry name" value="PTS_EIIA_TYPE_2"/>
    <property type="match status" value="1"/>
</dbReference>
<sequence length="150" mass="16508">MFKEFVETKHYSFHEGFADWRDAVRAACAPLLADSTIEKEYPEIIIEKVEELGPYIVIAPDICIPHAERGRGVNGTAMCFMKTEKPVSFDPDDPEKDARIFVVLAATDDEVHLPLITSRRATSVAGMATSTGMQSGHSSASSWRICSTSV</sequence>
<evidence type="ECO:0000256" key="3">
    <source>
        <dbReference type="ARBA" id="ARBA00022490"/>
    </source>
</evidence>
<organism evidence="13 14">
    <name type="scientific">Selenomonas caprae</name>
    <dbReference type="NCBI Taxonomy" id="2606905"/>
    <lineage>
        <taxon>Bacteria</taxon>
        <taxon>Bacillati</taxon>
        <taxon>Bacillota</taxon>
        <taxon>Negativicutes</taxon>
        <taxon>Selenomonadales</taxon>
        <taxon>Selenomonadaceae</taxon>
        <taxon>Selenomonas</taxon>
    </lineage>
</organism>
<dbReference type="RefSeq" id="WP_149188944.1">
    <property type="nucleotide sequence ID" value="NZ_VTOZ01000010.1"/>
</dbReference>
<name>A0A5D6WPU5_9FIRM</name>
<comment type="caution">
    <text evidence="13">The sequence shown here is derived from an EMBL/GenBank/DDBJ whole genome shotgun (WGS) entry which is preliminary data.</text>
</comment>
<keyword evidence="7" id="KW-0418">Kinase</keyword>
<evidence type="ECO:0000256" key="4">
    <source>
        <dbReference type="ARBA" id="ARBA00022553"/>
    </source>
</evidence>
<dbReference type="PANTHER" id="PTHR36203">
    <property type="entry name" value="ASCORBATE-SPECIFIC PTS SYSTEM EIIA COMPONENT"/>
    <property type="match status" value="1"/>
</dbReference>
<feature type="domain" description="PTS EIIA type-2" evidence="12">
    <location>
        <begin position="4"/>
        <end position="149"/>
    </location>
</feature>
<evidence type="ECO:0000256" key="2">
    <source>
        <dbReference type="ARBA" id="ARBA00022448"/>
    </source>
</evidence>
<keyword evidence="5" id="KW-0808">Transferase</keyword>
<keyword evidence="6" id="KW-0598">Phosphotransferase system</keyword>
<dbReference type="GO" id="GO:0016301">
    <property type="term" value="F:kinase activity"/>
    <property type="evidence" value="ECO:0007669"/>
    <property type="project" value="UniProtKB-KW"/>
</dbReference>
<keyword evidence="2" id="KW-0813">Transport</keyword>
<evidence type="ECO:0000313" key="13">
    <source>
        <dbReference type="EMBL" id="TYZ29129.1"/>
    </source>
</evidence>
<dbReference type="InterPro" id="IPR051351">
    <property type="entry name" value="Ascorbate-PTS_EIIA_comp"/>
</dbReference>
<dbReference type="Gene3D" id="3.40.930.10">
    <property type="entry name" value="Mannitol-specific EII, Chain A"/>
    <property type="match status" value="1"/>
</dbReference>
<evidence type="ECO:0000256" key="11">
    <source>
        <dbReference type="SAM" id="MobiDB-lite"/>
    </source>
</evidence>
<keyword evidence="13" id="KW-0762">Sugar transport</keyword>
<reference evidence="13 14" key="1">
    <citation type="submission" date="2019-08" db="EMBL/GenBank/DDBJ databases">
        <title>Selenomonas sp. mPRGC5 and Selenomonas sp. mPRGC8 isolated from ruminal fluid of dairy goat (Capra hircus).</title>
        <authorList>
            <person name="Poothong S."/>
            <person name="Nuengjamnong C."/>
            <person name="Tanasupawat S."/>
        </authorList>
    </citation>
    <scope>NUCLEOTIDE SEQUENCE [LARGE SCALE GENOMIC DNA]</scope>
    <source>
        <strain evidence="14">mPRGC8</strain>
    </source>
</reference>
<evidence type="ECO:0000256" key="8">
    <source>
        <dbReference type="ARBA" id="ARBA00037387"/>
    </source>
</evidence>
<evidence type="ECO:0000313" key="14">
    <source>
        <dbReference type="Proteomes" id="UP000322783"/>
    </source>
</evidence>
<keyword evidence="4" id="KW-0597">Phosphoprotein</keyword>
<feature type="region of interest" description="Disordered" evidence="11">
    <location>
        <begin position="129"/>
        <end position="150"/>
    </location>
</feature>
<keyword evidence="3" id="KW-0963">Cytoplasm</keyword>
<dbReference type="EMBL" id="VTOZ01000010">
    <property type="protein sequence ID" value="TYZ29129.1"/>
    <property type="molecule type" value="Genomic_DNA"/>
</dbReference>
<dbReference type="InterPro" id="IPR002178">
    <property type="entry name" value="PTS_EIIA_type-2_dom"/>
</dbReference>